<keyword evidence="3" id="KW-0157">Chromophore</keyword>
<feature type="compositionally biased region" description="Low complexity" evidence="5">
    <location>
        <begin position="795"/>
        <end position="808"/>
    </location>
</feature>
<dbReference type="InterPro" id="IPR013767">
    <property type="entry name" value="PAS_fold"/>
</dbReference>
<keyword evidence="1" id="KW-0285">Flavoprotein</keyword>
<sequence>MSFGYLHNTNGDNGSGGYERFLADESQQGSTSSSRSSSSYLPPELTTSSSGLQFHLPHYLFDAPPTLAPGGGAEAFHPAQAQAATWFTNSGFRPPVSTSYHPSWETPSAADLDTTQTALQNAYSSLEQLADAFPEFLAHAEGCSPIQPPMPIPIPALNASPPPNTPAPLTGFSLPPLPLPLSPGFAPAPADYSSIGNGMGLPIYSQSGFDVVSLLSRVASRPNPSVQLGPIDFTTSFVVVDCRRHDEPIVYCSPSFCTLTGYSEREVQGRNCRFLQAPPGPQQAALLGKADPRRPATSGAIRTLAKAVSGRKEAQVTLVNYRKDSSAFLNLVSIVPLFDEDGSESGVRGDLVWFVGFQVNISLQSDGITRNIHEGAYDTAAILALKAAQSKKDDPKERRVASALPAPTVSADLTRLLAKPAFLATFGVSVPPAPTAGIQPDPTSHVLHSLLLGALPDFVHVLSLKGAFLYVSPAVTRVLGWAPADLVGHVLADVCFERDVVSVGRALKEASMPLDSNANAKELVGTVNKPMTMLESLMNGSGKPLPPTTPTVLSPESVRVVELVFRARTKQGTWVWVESRGRLHVEPGKGRKAIVMIGRARGMANVQSSSSGTEVVPFVPPAQMHTPPPPPPAATTTSARSSRSPTGSASGLEFALQPRARRRASEDAIQQTSASVPPAFHGLVDPYGMLLSVGAGCAAVLGGECERGTLLASLVVGADPNPVDALFASWRSDRPTNVRELGVWMTVPQGEQPVQVVLRLVPTSDGQATTSGAGPPLVMPPHIVYSIRLATSSSATTSSSASSPSSASINPTFTRLDPTSSAAQGQRASESWQYEISQLRFANERLLDEIRELERVEARVERKESQRSAAVAVASSTGATVQKSQRQQQLPPLWVPSPSTRHLYNPTVPPPPSQVFPYQVPMKRPWDRRD</sequence>
<evidence type="ECO:0000256" key="3">
    <source>
        <dbReference type="ARBA" id="ARBA00022991"/>
    </source>
</evidence>
<organism evidence="7 8">
    <name type="scientific">Mycena chlorophos</name>
    <name type="common">Agaric fungus</name>
    <name type="synonym">Agaricus chlorophos</name>
    <dbReference type="NCBI Taxonomy" id="658473"/>
    <lineage>
        <taxon>Eukaryota</taxon>
        <taxon>Fungi</taxon>
        <taxon>Dikarya</taxon>
        <taxon>Basidiomycota</taxon>
        <taxon>Agaricomycotina</taxon>
        <taxon>Agaricomycetes</taxon>
        <taxon>Agaricomycetidae</taxon>
        <taxon>Agaricales</taxon>
        <taxon>Marasmiineae</taxon>
        <taxon>Mycenaceae</taxon>
        <taxon>Mycena</taxon>
    </lineage>
</organism>
<feature type="region of interest" description="Disordered" evidence="5">
    <location>
        <begin position="605"/>
        <end position="655"/>
    </location>
</feature>
<evidence type="ECO:0000256" key="5">
    <source>
        <dbReference type="SAM" id="MobiDB-lite"/>
    </source>
</evidence>
<evidence type="ECO:0000313" key="7">
    <source>
        <dbReference type="EMBL" id="GAT51664.1"/>
    </source>
</evidence>
<evidence type="ECO:0000256" key="1">
    <source>
        <dbReference type="ARBA" id="ARBA00022630"/>
    </source>
</evidence>
<accession>A0ABQ0LKK1</accession>
<dbReference type="InterPro" id="IPR000014">
    <property type="entry name" value="PAS"/>
</dbReference>
<feature type="region of interest" description="Disordered" evidence="5">
    <location>
        <begin position="795"/>
        <end position="829"/>
    </location>
</feature>
<gene>
    <name evidence="7" type="ORF">MCHLO_08786</name>
</gene>
<protein>
    <submittedName>
        <fullName evidence="7">White collar protein 1</fullName>
    </submittedName>
</protein>
<dbReference type="EMBL" id="DF847307">
    <property type="protein sequence ID" value="GAT51664.1"/>
    <property type="molecule type" value="Genomic_DNA"/>
</dbReference>
<name>A0ABQ0LKK1_MYCCL</name>
<evidence type="ECO:0000313" key="8">
    <source>
        <dbReference type="Proteomes" id="UP000815677"/>
    </source>
</evidence>
<dbReference type="Pfam" id="PF00989">
    <property type="entry name" value="PAS"/>
    <property type="match status" value="1"/>
</dbReference>
<feature type="domain" description="PAS" evidence="6">
    <location>
        <begin position="451"/>
        <end position="488"/>
    </location>
</feature>
<keyword evidence="4" id="KW-0175">Coiled coil</keyword>
<feature type="compositionally biased region" description="Polar residues" evidence="5">
    <location>
        <begin position="809"/>
        <end position="829"/>
    </location>
</feature>
<dbReference type="PANTHER" id="PTHR47429">
    <property type="entry name" value="PROTEIN TWIN LOV 1"/>
    <property type="match status" value="1"/>
</dbReference>
<evidence type="ECO:0000259" key="6">
    <source>
        <dbReference type="PROSITE" id="PS50112"/>
    </source>
</evidence>
<feature type="region of interest" description="Disordered" evidence="5">
    <location>
        <begin position="1"/>
        <end position="44"/>
    </location>
</feature>
<proteinExistence type="predicted"/>
<dbReference type="SMART" id="SM00091">
    <property type="entry name" value="PAS"/>
    <property type="match status" value="2"/>
</dbReference>
<feature type="region of interest" description="Disordered" evidence="5">
    <location>
        <begin position="874"/>
        <end position="930"/>
    </location>
</feature>
<feature type="compositionally biased region" description="Low complexity" evidence="5">
    <location>
        <begin position="26"/>
        <end position="39"/>
    </location>
</feature>
<dbReference type="InterPro" id="IPR035965">
    <property type="entry name" value="PAS-like_dom_sf"/>
</dbReference>
<dbReference type="PANTHER" id="PTHR47429:SF7">
    <property type="entry name" value="GATA-FACTOR"/>
    <property type="match status" value="1"/>
</dbReference>
<dbReference type="CDD" id="cd00130">
    <property type="entry name" value="PAS"/>
    <property type="match status" value="2"/>
</dbReference>
<dbReference type="Pfam" id="PF13426">
    <property type="entry name" value="PAS_9"/>
    <property type="match status" value="1"/>
</dbReference>
<dbReference type="Proteomes" id="UP000815677">
    <property type="component" value="Unassembled WGS sequence"/>
</dbReference>
<dbReference type="Gene3D" id="3.30.450.20">
    <property type="entry name" value="PAS domain"/>
    <property type="match status" value="2"/>
</dbReference>
<evidence type="ECO:0000256" key="4">
    <source>
        <dbReference type="SAM" id="Coils"/>
    </source>
</evidence>
<reference evidence="7" key="1">
    <citation type="submission" date="2014-09" db="EMBL/GenBank/DDBJ databases">
        <title>Genome sequence of the luminous mushroom Mycena chlorophos for searching fungal bioluminescence genes.</title>
        <authorList>
            <person name="Tanaka Y."/>
            <person name="Kasuga D."/>
            <person name="Oba Y."/>
            <person name="Hase S."/>
            <person name="Sato K."/>
            <person name="Oba Y."/>
            <person name="Sakakibara Y."/>
        </authorList>
    </citation>
    <scope>NUCLEOTIDE SEQUENCE</scope>
</reference>
<feature type="domain" description="PAS" evidence="6">
    <location>
        <begin position="249"/>
        <end position="271"/>
    </location>
</feature>
<feature type="coiled-coil region" evidence="4">
    <location>
        <begin position="836"/>
        <end position="866"/>
    </location>
</feature>
<keyword evidence="8" id="KW-1185">Reference proteome</keyword>
<feature type="compositionally biased region" description="Low complexity" evidence="5">
    <location>
        <begin position="634"/>
        <end position="651"/>
    </location>
</feature>
<evidence type="ECO:0000256" key="2">
    <source>
        <dbReference type="ARBA" id="ARBA00022643"/>
    </source>
</evidence>
<keyword evidence="2" id="KW-0288">FMN</keyword>
<dbReference type="SUPFAM" id="SSF55785">
    <property type="entry name" value="PYP-like sensor domain (PAS domain)"/>
    <property type="match status" value="2"/>
</dbReference>
<dbReference type="PROSITE" id="PS50112">
    <property type="entry name" value="PAS"/>
    <property type="match status" value="2"/>
</dbReference>